<feature type="compositionally biased region" description="Polar residues" evidence="1">
    <location>
        <begin position="117"/>
        <end position="127"/>
    </location>
</feature>
<name>A0ABN9QQP8_9DINO</name>
<feature type="domain" description="Reverse transcriptase Ty1/copia-type" evidence="2">
    <location>
        <begin position="400"/>
        <end position="611"/>
    </location>
</feature>
<comment type="caution">
    <text evidence="3">The sequence shown here is derived from an EMBL/GenBank/DDBJ whole genome shotgun (WGS) entry which is preliminary data.</text>
</comment>
<keyword evidence="4" id="KW-1185">Reference proteome</keyword>
<feature type="region of interest" description="Disordered" evidence="1">
    <location>
        <begin position="68"/>
        <end position="105"/>
    </location>
</feature>
<protein>
    <recommendedName>
        <fullName evidence="2">Reverse transcriptase Ty1/copia-type domain-containing protein</fullName>
    </recommendedName>
</protein>
<feature type="compositionally biased region" description="Acidic residues" evidence="1">
    <location>
        <begin position="88"/>
        <end position="98"/>
    </location>
</feature>
<reference evidence="3" key="1">
    <citation type="submission" date="2023-10" db="EMBL/GenBank/DDBJ databases">
        <authorList>
            <person name="Chen Y."/>
            <person name="Shah S."/>
            <person name="Dougan E. K."/>
            <person name="Thang M."/>
            <person name="Chan C."/>
        </authorList>
    </citation>
    <scope>NUCLEOTIDE SEQUENCE [LARGE SCALE GENOMIC DNA]</scope>
</reference>
<feature type="compositionally biased region" description="Gly residues" evidence="1">
    <location>
        <begin position="965"/>
        <end position="993"/>
    </location>
</feature>
<evidence type="ECO:0000259" key="2">
    <source>
        <dbReference type="Pfam" id="PF07727"/>
    </source>
</evidence>
<proteinExistence type="predicted"/>
<feature type="region of interest" description="Disordered" evidence="1">
    <location>
        <begin position="262"/>
        <end position="286"/>
    </location>
</feature>
<accession>A0ABN9QQP8</accession>
<feature type="region of interest" description="Disordered" evidence="1">
    <location>
        <begin position="946"/>
        <end position="993"/>
    </location>
</feature>
<dbReference type="Pfam" id="PF07727">
    <property type="entry name" value="RVT_2"/>
    <property type="match status" value="1"/>
</dbReference>
<feature type="region of interest" description="Disordered" evidence="1">
    <location>
        <begin position="213"/>
        <end position="241"/>
    </location>
</feature>
<evidence type="ECO:0000313" key="4">
    <source>
        <dbReference type="Proteomes" id="UP001189429"/>
    </source>
</evidence>
<dbReference type="InterPro" id="IPR013103">
    <property type="entry name" value="RVT_2"/>
</dbReference>
<sequence length="1039" mass="114115">MARARGEALDLWAYAMEIIELQISGGRNTQRLLELPGVSRITFDMCRFGLSVRPGTISKKPTTVVSNDCEVYRERPTQSQVEGHEQDNSEDEEEEDEQQQQQDCPLTQEQIRQATMTPISSEGNASPVTIAPAGSNEVPGHQGGSRDSNVGSNNIEAPEVLWLEQLLSLLHRHRDCDLRPRSQILLQRTLQELSDRAVLSQPQPDDLEIKRARLDPDTLRSATGGAPTDEQLRGSGLPTPMELLPRAEGRVRTQIQEFENWRSQQSSAAASSQAGPLETGSETPMDETGFSALEGYCKVLDSWFEDSGWSGDVETYMNGRKDLIFECSEDSAGQWSLLSSRGGEVKLKDLSAQELEDFRRSDEAEWGVLNKPNVLRILSKEESTHVLRTRPERVLSSRMVRRWKAQEGTFSAPKAKSRWCVHGFADPDTEHLVTYSPTPQSEAMMLFGLVLLGHGMDQSIVDCKNAFSQSRRLRRAGGPIYVAPCEGLTGIHVPDGCLIELHVAVYGLDDAPWEWHATITSYLRDLGFKKLLMEPCYWTLPEQGALKAQVLIEVDDLWLGTVASHTRWLADSLKARFTFGKWRGDEAEFAGRRIRKEAHRIRLDQEKYILEEIHPIVLEKGRRSKRQEPLSRSEFEQLRSGIYRINWVAKETRPEVAGTASILASKLEQAVVEDIVVFNRAVQMLRDTASQYLTIWRHDLSQVVSFTLSDAAGIGTDSPIQCAWAVGVADPQLAAGLTSKVTMLSWRSSKMRRAANSSLAGEANSLCQSLGEADWIQLLLRDACFGDVPTADWRQHAGPYVSVLRDNCELHRPLPGVHATDAKSIFDCLSKNCAGRKEDRRTSVDLAIARDSFSQRGSCVKWFPHLLNPTDVMTKADVSKGSDAMGHMIRRGTLTLSDAESERAHLLAGGEKGRRSREASRRYLQAEEAAAARLEQARRLLQRACRRAAPEEGSSLDAPPPPSAGGRGSVCTAGGGTAEGARAGGRGPRVLGGGRHRGTVLALGGTPGGGGGGAGLLARSDGGPNVAVRSSDLAGFVAG</sequence>
<evidence type="ECO:0000256" key="1">
    <source>
        <dbReference type="SAM" id="MobiDB-lite"/>
    </source>
</evidence>
<gene>
    <name evidence="3" type="ORF">PCOR1329_LOCUS14110</name>
</gene>
<feature type="compositionally biased region" description="Low complexity" evidence="1">
    <location>
        <begin position="263"/>
        <end position="274"/>
    </location>
</feature>
<evidence type="ECO:0000313" key="3">
    <source>
        <dbReference type="EMBL" id="CAK0808534.1"/>
    </source>
</evidence>
<dbReference type="EMBL" id="CAUYUJ010004202">
    <property type="protein sequence ID" value="CAK0808534.1"/>
    <property type="molecule type" value="Genomic_DNA"/>
</dbReference>
<organism evidence="3 4">
    <name type="scientific">Prorocentrum cordatum</name>
    <dbReference type="NCBI Taxonomy" id="2364126"/>
    <lineage>
        <taxon>Eukaryota</taxon>
        <taxon>Sar</taxon>
        <taxon>Alveolata</taxon>
        <taxon>Dinophyceae</taxon>
        <taxon>Prorocentrales</taxon>
        <taxon>Prorocentraceae</taxon>
        <taxon>Prorocentrum</taxon>
    </lineage>
</organism>
<feature type="region of interest" description="Disordered" evidence="1">
    <location>
        <begin position="117"/>
        <end position="152"/>
    </location>
</feature>
<feature type="compositionally biased region" description="Basic and acidic residues" evidence="1">
    <location>
        <begin position="70"/>
        <end position="87"/>
    </location>
</feature>
<feature type="non-terminal residue" evidence="3">
    <location>
        <position position="1039"/>
    </location>
</feature>
<dbReference type="Proteomes" id="UP001189429">
    <property type="component" value="Unassembled WGS sequence"/>
</dbReference>